<evidence type="ECO:0000313" key="4">
    <source>
        <dbReference type="Proteomes" id="UP001194468"/>
    </source>
</evidence>
<dbReference type="Pfam" id="PF20149">
    <property type="entry name" value="DUF6532"/>
    <property type="match status" value="1"/>
</dbReference>
<dbReference type="AlphaFoldDB" id="A0AAD4GMJ6"/>
<comment type="caution">
    <text evidence="3">The sequence shown here is derived from an EMBL/GenBank/DDBJ whole genome shotgun (WGS) entry which is preliminary data.</text>
</comment>
<proteinExistence type="predicted"/>
<feature type="region of interest" description="Disordered" evidence="1">
    <location>
        <begin position="24"/>
        <end position="58"/>
    </location>
</feature>
<reference evidence="3" key="2">
    <citation type="journal article" date="2020" name="Nat. Commun.">
        <title>Large-scale genome sequencing of mycorrhizal fungi provides insights into the early evolution of symbiotic traits.</title>
        <authorList>
            <person name="Miyauchi S."/>
            <person name="Kiss E."/>
            <person name="Kuo A."/>
            <person name="Drula E."/>
            <person name="Kohler A."/>
            <person name="Sanchez-Garcia M."/>
            <person name="Morin E."/>
            <person name="Andreopoulos B."/>
            <person name="Barry K.W."/>
            <person name="Bonito G."/>
            <person name="Buee M."/>
            <person name="Carver A."/>
            <person name="Chen C."/>
            <person name="Cichocki N."/>
            <person name="Clum A."/>
            <person name="Culley D."/>
            <person name="Crous P.W."/>
            <person name="Fauchery L."/>
            <person name="Girlanda M."/>
            <person name="Hayes R.D."/>
            <person name="Keri Z."/>
            <person name="LaButti K."/>
            <person name="Lipzen A."/>
            <person name="Lombard V."/>
            <person name="Magnuson J."/>
            <person name="Maillard F."/>
            <person name="Murat C."/>
            <person name="Nolan M."/>
            <person name="Ohm R.A."/>
            <person name="Pangilinan J."/>
            <person name="Pereira M.F."/>
            <person name="Perotto S."/>
            <person name="Peter M."/>
            <person name="Pfister S."/>
            <person name="Riley R."/>
            <person name="Sitrit Y."/>
            <person name="Stielow J.B."/>
            <person name="Szollosi G."/>
            <person name="Zifcakova L."/>
            <person name="Stursova M."/>
            <person name="Spatafora J.W."/>
            <person name="Tedersoo L."/>
            <person name="Vaario L.M."/>
            <person name="Yamada A."/>
            <person name="Yan M."/>
            <person name="Wang P."/>
            <person name="Xu J."/>
            <person name="Bruns T."/>
            <person name="Baldrian P."/>
            <person name="Vilgalys R."/>
            <person name="Dunand C."/>
            <person name="Henrissat B."/>
            <person name="Grigoriev I.V."/>
            <person name="Hibbett D."/>
            <person name="Nagy L.G."/>
            <person name="Martin F.M."/>
        </authorList>
    </citation>
    <scope>NUCLEOTIDE SEQUENCE</scope>
    <source>
        <strain evidence="3">BED1</strain>
    </source>
</reference>
<reference evidence="3" key="1">
    <citation type="submission" date="2019-10" db="EMBL/GenBank/DDBJ databases">
        <authorList>
            <consortium name="DOE Joint Genome Institute"/>
            <person name="Kuo A."/>
            <person name="Miyauchi S."/>
            <person name="Kiss E."/>
            <person name="Drula E."/>
            <person name="Kohler A."/>
            <person name="Sanchez-Garcia M."/>
            <person name="Andreopoulos B."/>
            <person name="Barry K.W."/>
            <person name="Bonito G."/>
            <person name="Buee M."/>
            <person name="Carver A."/>
            <person name="Chen C."/>
            <person name="Cichocki N."/>
            <person name="Clum A."/>
            <person name="Culley D."/>
            <person name="Crous P.W."/>
            <person name="Fauchery L."/>
            <person name="Girlanda M."/>
            <person name="Hayes R."/>
            <person name="Keri Z."/>
            <person name="LaButti K."/>
            <person name="Lipzen A."/>
            <person name="Lombard V."/>
            <person name="Magnuson J."/>
            <person name="Maillard F."/>
            <person name="Morin E."/>
            <person name="Murat C."/>
            <person name="Nolan M."/>
            <person name="Ohm R."/>
            <person name="Pangilinan J."/>
            <person name="Pereira M."/>
            <person name="Perotto S."/>
            <person name="Peter M."/>
            <person name="Riley R."/>
            <person name="Sitrit Y."/>
            <person name="Stielow B."/>
            <person name="Szollosi G."/>
            <person name="Zifcakova L."/>
            <person name="Stursova M."/>
            <person name="Spatafora J.W."/>
            <person name="Tedersoo L."/>
            <person name="Vaario L.-M."/>
            <person name="Yamada A."/>
            <person name="Yan M."/>
            <person name="Wang P."/>
            <person name="Xu J."/>
            <person name="Bruns T."/>
            <person name="Baldrian P."/>
            <person name="Vilgalys R."/>
            <person name="Henrissat B."/>
            <person name="Grigoriev I.V."/>
            <person name="Hibbett D."/>
            <person name="Nagy L.G."/>
            <person name="Martin F.M."/>
        </authorList>
    </citation>
    <scope>NUCLEOTIDE SEQUENCE</scope>
    <source>
        <strain evidence="3">BED1</strain>
    </source>
</reference>
<name>A0AAD4GMJ6_BOLED</name>
<sequence>MPEVPPPVSKSVPLTFKKATIKTMVHRDKHPSSTHTSAPDQPRCRGRYSKNQKDAIQPKPSHIGFYPKLWQQLLEIAKAEMRHALFLHQPFLPDRKTAIKGECYEVLLGVIARYEREQRPVECGYSDRKANMAEMLYDDVTSFRSVLKKAVQEAVPSGYALHAPPTAISREARTMFLKDRATQLLQDSEYLLGDVNEQGKKLLFSHPVLKQVCLYVYYSNTSKSLRTFGEFQRSVPKKALALVAAMVHFVLTLYKKHGRDTNPSLSSKELEDTYKKIMRGMDKLATHRSKGYHFEVMLTQWAAEGMDGFSNGVGDESDAGNEFGMNISDSEPEPALNEHPGDEDFGAPLGMDFGTSTGTDFGTPIGADFGTSIGADFRTPIGADVRTPIGADFGAPIGADVGTPIGADFGAPIGTDGDEHEDFGPPASGDNNEHEQRSDAGFSDGENYNGGHFGDDHLSDEHTNDEGFHGGWQGFEGVDEGGDSGIDRDLHG</sequence>
<feature type="compositionally biased region" description="Basic and acidic residues" evidence="1">
    <location>
        <begin position="453"/>
        <end position="468"/>
    </location>
</feature>
<dbReference type="InterPro" id="IPR045341">
    <property type="entry name" value="DUF6532"/>
</dbReference>
<gene>
    <name evidence="3" type="ORF">L210DRAFT_3639246</name>
</gene>
<dbReference type="EMBL" id="WHUW01000001">
    <property type="protein sequence ID" value="KAF8452782.1"/>
    <property type="molecule type" value="Genomic_DNA"/>
</dbReference>
<feature type="region of interest" description="Disordered" evidence="1">
    <location>
        <begin position="405"/>
        <end position="492"/>
    </location>
</feature>
<evidence type="ECO:0000313" key="3">
    <source>
        <dbReference type="EMBL" id="KAF8452782.1"/>
    </source>
</evidence>
<feature type="domain" description="DUF6532" evidence="2">
    <location>
        <begin position="77"/>
        <end position="283"/>
    </location>
</feature>
<accession>A0AAD4GMJ6</accession>
<evidence type="ECO:0000259" key="2">
    <source>
        <dbReference type="Pfam" id="PF20149"/>
    </source>
</evidence>
<evidence type="ECO:0000256" key="1">
    <source>
        <dbReference type="SAM" id="MobiDB-lite"/>
    </source>
</evidence>
<dbReference type="Proteomes" id="UP001194468">
    <property type="component" value="Unassembled WGS sequence"/>
</dbReference>
<organism evidence="3 4">
    <name type="scientific">Boletus edulis BED1</name>
    <dbReference type="NCBI Taxonomy" id="1328754"/>
    <lineage>
        <taxon>Eukaryota</taxon>
        <taxon>Fungi</taxon>
        <taxon>Dikarya</taxon>
        <taxon>Basidiomycota</taxon>
        <taxon>Agaricomycotina</taxon>
        <taxon>Agaricomycetes</taxon>
        <taxon>Agaricomycetidae</taxon>
        <taxon>Boletales</taxon>
        <taxon>Boletineae</taxon>
        <taxon>Boletaceae</taxon>
        <taxon>Boletoideae</taxon>
        <taxon>Boletus</taxon>
    </lineage>
</organism>
<keyword evidence="4" id="KW-1185">Reference proteome</keyword>
<protein>
    <recommendedName>
        <fullName evidence="2">DUF6532 domain-containing protein</fullName>
    </recommendedName>
</protein>